<evidence type="ECO:0000313" key="3">
    <source>
        <dbReference type="Proteomes" id="UP000599179"/>
    </source>
</evidence>
<dbReference type="RefSeq" id="WP_188459634.1">
    <property type="nucleotide sequence ID" value="NZ_BMGM01000017.1"/>
</dbReference>
<feature type="signal peptide" evidence="1">
    <location>
        <begin position="1"/>
        <end position="21"/>
    </location>
</feature>
<feature type="chain" id="PRO_5045316513" description="Fibrobacter succinogenes major paralogous domain-containing protein" evidence="1">
    <location>
        <begin position="22"/>
        <end position="315"/>
    </location>
</feature>
<keyword evidence="3" id="KW-1185">Reference proteome</keyword>
<proteinExistence type="predicted"/>
<name>A0ABQ1SLH9_9FLAO</name>
<gene>
    <name evidence="2" type="ORF">GCM10010832_26460</name>
</gene>
<evidence type="ECO:0000313" key="2">
    <source>
        <dbReference type="EMBL" id="GGE45251.1"/>
    </source>
</evidence>
<organism evidence="2 3">
    <name type="scientific">Psychroflexus planctonicus</name>
    <dbReference type="NCBI Taxonomy" id="1526575"/>
    <lineage>
        <taxon>Bacteria</taxon>
        <taxon>Pseudomonadati</taxon>
        <taxon>Bacteroidota</taxon>
        <taxon>Flavobacteriia</taxon>
        <taxon>Flavobacteriales</taxon>
        <taxon>Flavobacteriaceae</taxon>
        <taxon>Psychroflexus</taxon>
    </lineage>
</organism>
<comment type="caution">
    <text evidence="2">The sequence shown here is derived from an EMBL/GenBank/DDBJ whole genome shotgun (WGS) entry which is preliminary data.</text>
</comment>
<accession>A0ABQ1SLH9</accession>
<evidence type="ECO:0008006" key="4">
    <source>
        <dbReference type="Google" id="ProtNLM"/>
    </source>
</evidence>
<keyword evidence="1" id="KW-0732">Signal</keyword>
<dbReference type="EMBL" id="BMGM01000017">
    <property type="protein sequence ID" value="GGE45251.1"/>
    <property type="molecule type" value="Genomic_DNA"/>
</dbReference>
<reference evidence="3" key="1">
    <citation type="journal article" date="2019" name="Int. J. Syst. Evol. Microbiol.">
        <title>The Global Catalogue of Microorganisms (GCM) 10K type strain sequencing project: providing services to taxonomists for standard genome sequencing and annotation.</title>
        <authorList>
            <consortium name="The Broad Institute Genomics Platform"/>
            <consortium name="The Broad Institute Genome Sequencing Center for Infectious Disease"/>
            <person name="Wu L."/>
            <person name="Ma J."/>
        </authorList>
    </citation>
    <scope>NUCLEOTIDE SEQUENCE [LARGE SCALE GENOMIC DNA]</scope>
    <source>
        <strain evidence="3">CGMCC 1.12931</strain>
    </source>
</reference>
<evidence type="ECO:0000256" key="1">
    <source>
        <dbReference type="SAM" id="SignalP"/>
    </source>
</evidence>
<sequence>MNPKIILIITLAFLAQATANAQVGIGTTSPDETAVLEVQSTTKGFLPPRMDTDARDDISNPAEALVIYNTDSKCLEVFDNADWISICDGSVVTTTPYSSNYVHCNSSTEVIEVISTDGKIWMDRNLGATQVASAFNDTNAYGDLFQWGRFADGHQCRESDTYLANNILDETGVPLANTPVPNAGNAWDGKFIDHENVEIDWLSPKDDNLWQGVNGINNPCPTGFRLPTNPEWETERLSWDMEANGAFGSTLKLPLAGYRTGQDTTDEGSAGVYWSSTVEEHNDIHSGYVVFNNSFSEVNSNWWRIWGSSVRCIKD</sequence>
<dbReference type="Proteomes" id="UP000599179">
    <property type="component" value="Unassembled WGS sequence"/>
</dbReference>
<protein>
    <recommendedName>
        <fullName evidence="4">Fibrobacter succinogenes major paralogous domain-containing protein</fullName>
    </recommendedName>
</protein>